<protein>
    <submittedName>
        <fullName evidence="2">Phytase</fullName>
    </submittedName>
</protein>
<evidence type="ECO:0000313" key="3">
    <source>
        <dbReference type="Proteomes" id="UP001595798"/>
    </source>
</evidence>
<sequence length="661" mass="71626">MFPGHSGRGQKSIALMNWKNRMSATRKRLFSAAIAIATLAGCSSSSELPEEAPVLDTLPLSGEWARATESKQGWVVTNEQNGIALVELDGDVVDSWETNAEFLDARSVRGNAGSLEVFASYNPESGEPLLFTVSPQGKTIENRTTVTSLGFPIEGLCLFNDTDNGDLYLFALSEKFLAHQYLVTQSANHGFQLVEVRNLPIPAGAETCAANDVTDTLFVAEEGVGIWAYSANPEADLARSPVAMAEPFGALGNGPKGLDTIPGGIVAFELGRPFIHLVQATGDGYKHHSSVNLGEDTAPDSITATASSDQVRAVLFDENSEQLKQTNLSFTATDSSQSAGFKKVLPVVETDPVPVIGDAADDPEIWVNERAPGKSLILGTDKRNGLLVYNLEGEELQSLNVGRINNVDVRYGVPYQGKNADIAVGTNRTRNSLSLFAIDRERSSVIPVTEVPTGLSEIYGFCMYQSDTGTYAIANDKDGRFHQLRLTLTDKSWTGELVREFKVASQPEGCVADDRRKTLFVGEEDEAIWALGAEPDSGHEMLKVDSVGEHLTDDIEGLTFYRGETQDYLVASSQGDNTYVIYNAKAPHQFRGKFRIGINHDKLIDGASETDGIAATSADMGGIWSEGMLVVQDGRNVLPSEAQNFKYVPWSHIRSALDLER</sequence>
<feature type="domain" description="BPP" evidence="1">
    <location>
        <begin position="334"/>
        <end position="657"/>
    </location>
</feature>
<dbReference type="SUPFAM" id="SSF50956">
    <property type="entry name" value="Thermostable phytase (3-phytase)"/>
    <property type="match status" value="2"/>
</dbReference>
<gene>
    <name evidence="2" type="ORF">ACFOZ5_18215</name>
</gene>
<dbReference type="Pfam" id="PF02333">
    <property type="entry name" value="Phytase"/>
    <property type="match status" value="2"/>
</dbReference>
<feature type="domain" description="BPP" evidence="1">
    <location>
        <begin position="41"/>
        <end position="333"/>
    </location>
</feature>
<dbReference type="RefSeq" id="WP_379890014.1">
    <property type="nucleotide sequence ID" value="NZ_JBHSDI010000062.1"/>
</dbReference>
<dbReference type="EMBL" id="JBHSDI010000062">
    <property type="protein sequence ID" value="MFC4260959.1"/>
    <property type="molecule type" value="Genomic_DNA"/>
</dbReference>
<proteinExistence type="predicted"/>
<keyword evidence="3" id="KW-1185">Reference proteome</keyword>
<dbReference type="InterPro" id="IPR011042">
    <property type="entry name" value="6-blade_b-propeller_TolB-like"/>
</dbReference>
<reference evidence="3" key="1">
    <citation type="journal article" date="2019" name="Int. J. Syst. Evol. Microbiol.">
        <title>The Global Catalogue of Microorganisms (GCM) 10K type strain sequencing project: providing services to taxonomists for standard genome sequencing and annotation.</title>
        <authorList>
            <consortium name="The Broad Institute Genomics Platform"/>
            <consortium name="The Broad Institute Genome Sequencing Center for Infectious Disease"/>
            <person name="Wu L."/>
            <person name="Ma J."/>
        </authorList>
    </citation>
    <scope>NUCLEOTIDE SEQUENCE [LARGE SCALE GENOMIC DNA]</scope>
    <source>
        <strain evidence="3">CECT 7297</strain>
    </source>
</reference>
<dbReference type="PROSITE" id="PS51662">
    <property type="entry name" value="BP_PHYTASE"/>
    <property type="match status" value="2"/>
</dbReference>
<dbReference type="InterPro" id="IPR003431">
    <property type="entry name" value="B-propeller_Phytase"/>
</dbReference>
<evidence type="ECO:0000259" key="1">
    <source>
        <dbReference type="PROSITE" id="PS51662"/>
    </source>
</evidence>
<accession>A0ABV8QPH2</accession>
<name>A0ABV8QPH2_9GAMM</name>
<dbReference type="Gene3D" id="2.120.10.30">
    <property type="entry name" value="TolB, C-terminal domain"/>
    <property type="match status" value="2"/>
</dbReference>
<comment type="caution">
    <text evidence="2">The sequence shown here is derived from an EMBL/GenBank/DDBJ whole genome shotgun (WGS) entry which is preliminary data.</text>
</comment>
<dbReference type="Proteomes" id="UP001595798">
    <property type="component" value="Unassembled WGS sequence"/>
</dbReference>
<evidence type="ECO:0000313" key="2">
    <source>
        <dbReference type="EMBL" id="MFC4260959.1"/>
    </source>
</evidence>
<organism evidence="2 3">
    <name type="scientific">Marinobacter lacisalsi</name>
    <dbReference type="NCBI Taxonomy" id="475979"/>
    <lineage>
        <taxon>Bacteria</taxon>
        <taxon>Pseudomonadati</taxon>
        <taxon>Pseudomonadota</taxon>
        <taxon>Gammaproteobacteria</taxon>
        <taxon>Pseudomonadales</taxon>
        <taxon>Marinobacteraceae</taxon>
        <taxon>Marinobacter</taxon>
    </lineage>
</organism>